<feature type="domain" description="NlpC/P60" evidence="5">
    <location>
        <begin position="45"/>
        <end position="188"/>
    </location>
</feature>
<evidence type="ECO:0000259" key="5">
    <source>
        <dbReference type="PROSITE" id="PS51935"/>
    </source>
</evidence>
<dbReference type="InterPro" id="IPR038765">
    <property type="entry name" value="Papain-like_cys_pep_sf"/>
</dbReference>
<evidence type="ECO:0000256" key="4">
    <source>
        <dbReference type="ARBA" id="ARBA00022807"/>
    </source>
</evidence>
<evidence type="ECO:0000313" key="7">
    <source>
        <dbReference type="Proteomes" id="UP000194225"/>
    </source>
</evidence>
<dbReference type="Proteomes" id="UP000194225">
    <property type="component" value="Unassembled WGS sequence"/>
</dbReference>
<comment type="caution">
    <text evidence="6">The sequence shown here is derived from an EMBL/GenBank/DDBJ whole genome shotgun (WGS) entry which is preliminary data.</text>
</comment>
<name>A0ABX3XXC1_STRPT</name>
<dbReference type="PROSITE" id="PS51935">
    <property type="entry name" value="NLPC_P60"/>
    <property type="match status" value="1"/>
</dbReference>
<comment type="similarity">
    <text evidence="1">Belongs to the peptidase C40 family.</text>
</comment>
<dbReference type="SUPFAM" id="SSF54001">
    <property type="entry name" value="Cysteine proteinases"/>
    <property type="match status" value="1"/>
</dbReference>
<dbReference type="Gene3D" id="3.90.1720.10">
    <property type="entry name" value="endopeptidase domain like (from Nostoc punctiforme)"/>
    <property type="match status" value="1"/>
</dbReference>
<evidence type="ECO:0000256" key="2">
    <source>
        <dbReference type="ARBA" id="ARBA00022670"/>
    </source>
</evidence>
<keyword evidence="4" id="KW-0788">Thiol protease</keyword>
<protein>
    <recommendedName>
        <fullName evidence="5">NlpC/P60 domain-containing protein</fullName>
    </recommendedName>
</protein>
<evidence type="ECO:0000313" key="6">
    <source>
        <dbReference type="EMBL" id="OSY45432.1"/>
    </source>
</evidence>
<accession>A0ABX3XXC1</accession>
<evidence type="ECO:0000256" key="1">
    <source>
        <dbReference type="ARBA" id="ARBA00007074"/>
    </source>
</evidence>
<organism evidence="6 7">
    <name type="scientific">Streptomyces platensis</name>
    <dbReference type="NCBI Taxonomy" id="58346"/>
    <lineage>
        <taxon>Bacteria</taxon>
        <taxon>Bacillati</taxon>
        <taxon>Actinomycetota</taxon>
        <taxon>Actinomycetes</taxon>
        <taxon>Kitasatosporales</taxon>
        <taxon>Streptomycetaceae</taxon>
        <taxon>Streptomyces</taxon>
    </lineage>
</organism>
<keyword evidence="3" id="KW-0378">Hydrolase</keyword>
<reference evidence="6 7" key="1">
    <citation type="submission" date="2016-09" db="EMBL/GenBank/DDBJ databases">
        <title>Streptomyces platensis DSM40041, a candidate organism with high potential of specific P450 cytochromes.</title>
        <authorList>
            <person name="Grumaz C."/>
            <person name="Vainshtein Y."/>
            <person name="Kirstahler P."/>
            <person name="Sohn K."/>
        </authorList>
    </citation>
    <scope>NUCLEOTIDE SEQUENCE [LARGE SCALE GENOMIC DNA]</scope>
    <source>
        <strain evidence="6 7">DSM 40041</strain>
    </source>
</reference>
<gene>
    <name evidence="6" type="ORF">BG653_03183</name>
</gene>
<proteinExistence type="inferred from homology"/>
<evidence type="ECO:0000256" key="3">
    <source>
        <dbReference type="ARBA" id="ARBA00022801"/>
    </source>
</evidence>
<dbReference type="InterPro" id="IPR000064">
    <property type="entry name" value="NLP_P60_dom"/>
</dbReference>
<sequence length="193" mass="20941">MRHEGGPRHHVRVFREPGRQVPTVHGTVAFRQLPEALRNVTYSGARHPGATTPECPSYVAGGAAGVPGQGPVPGPFDDLAGGANCQRYAYAVLRHFGLLIPPLRSAELWADERATHRVERPRPLDLVLFDSGPADGRPPGYGAHVGVHLGPDQVLHLCREAGRPAVWRYADFAARPRYGRFLGVKRAGRAEEG</sequence>
<keyword evidence="7" id="KW-1185">Reference proteome</keyword>
<dbReference type="EMBL" id="MIGA01000018">
    <property type="protein sequence ID" value="OSY45432.1"/>
    <property type="molecule type" value="Genomic_DNA"/>
</dbReference>
<keyword evidence="2" id="KW-0645">Protease</keyword>